<evidence type="ECO:0000256" key="10">
    <source>
        <dbReference type="ARBA" id="ARBA00022837"/>
    </source>
</evidence>
<keyword evidence="12" id="KW-0449">Lipoprotein</keyword>
<evidence type="ECO:0000256" key="1">
    <source>
        <dbReference type="ARBA" id="ARBA00004236"/>
    </source>
</evidence>
<dbReference type="Ensembl" id="ENSSAUT00010005803.1">
    <property type="protein sequence ID" value="ENSSAUP00010005400.1"/>
    <property type="gene ID" value="ENSSAUG00010002720.1"/>
</dbReference>
<evidence type="ECO:0000256" key="2">
    <source>
        <dbReference type="ARBA" id="ARBA00004496"/>
    </source>
</evidence>
<keyword evidence="8" id="KW-0479">Metal-binding</keyword>
<dbReference type="SUPFAM" id="SSF47473">
    <property type="entry name" value="EF-hand"/>
    <property type="match status" value="1"/>
</dbReference>
<dbReference type="GO" id="GO:0005737">
    <property type="term" value="C:cytoplasm"/>
    <property type="evidence" value="ECO:0007669"/>
    <property type="project" value="UniProtKB-SubCell"/>
</dbReference>
<keyword evidence="3" id="KW-0813">Transport</keyword>
<keyword evidence="13" id="KW-1133">Transmembrane helix</keyword>
<evidence type="ECO:0000256" key="12">
    <source>
        <dbReference type="ARBA" id="ARBA00023288"/>
    </source>
</evidence>
<dbReference type="Gene3D" id="1.10.238.10">
    <property type="entry name" value="EF-hand"/>
    <property type="match status" value="1"/>
</dbReference>
<evidence type="ECO:0000313" key="15">
    <source>
        <dbReference type="Proteomes" id="UP000472265"/>
    </source>
</evidence>
<name>A0A671TVL8_SPAAU</name>
<keyword evidence="7" id="KW-0519">Myristate</keyword>
<protein>
    <recommendedName>
        <fullName evidence="16">EF-hand domain-containing protein</fullName>
    </recommendedName>
</protein>
<evidence type="ECO:0000256" key="3">
    <source>
        <dbReference type="ARBA" id="ARBA00022448"/>
    </source>
</evidence>
<comment type="subcellular location">
    <subcellularLocation>
        <location evidence="1">Cell membrane</location>
    </subcellularLocation>
    <subcellularLocation>
        <location evidence="2">Cytoplasm</location>
    </subcellularLocation>
</comment>
<evidence type="ECO:0000256" key="9">
    <source>
        <dbReference type="ARBA" id="ARBA00022737"/>
    </source>
</evidence>
<reference evidence="14" key="1">
    <citation type="submission" date="2021-04" db="EMBL/GenBank/DDBJ databases">
        <authorList>
            <consortium name="Wellcome Sanger Institute Data Sharing"/>
        </authorList>
    </citation>
    <scope>NUCLEOTIDE SEQUENCE [LARGE SCALE GENOMIC DNA]</scope>
</reference>
<evidence type="ECO:0000256" key="11">
    <source>
        <dbReference type="ARBA" id="ARBA00023136"/>
    </source>
</evidence>
<evidence type="ECO:0000313" key="14">
    <source>
        <dbReference type="Ensembl" id="ENSSAUP00010005400.1"/>
    </source>
</evidence>
<dbReference type="GO" id="GO:0046872">
    <property type="term" value="F:metal ion binding"/>
    <property type="evidence" value="ECO:0007669"/>
    <property type="project" value="UniProtKB-KW"/>
</dbReference>
<dbReference type="PANTHER" id="PTHR46002">
    <property type="entry name" value="EG:114D9.1 PROTEIN-RELATED"/>
    <property type="match status" value="1"/>
</dbReference>
<dbReference type="InParanoid" id="A0A671TVL8"/>
<evidence type="ECO:0000256" key="8">
    <source>
        <dbReference type="ARBA" id="ARBA00022723"/>
    </source>
</evidence>
<keyword evidence="5" id="KW-0963">Cytoplasm</keyword>
<accession>A0A671TVL8</accession>
<dbReference type="GO" id="GO:0005886">
    <property type="term" value="C:plasma membrane"/>
    <property type="evidence" value="ECO:0007669"/>
    <property type="project" value="UniProtKB-SubCell"/>
</dbReference>
<keyword evidence="13" id="KW-0812">Transmembrane</keyword>
<dbReference type="AlphaFoldDB" id="A0A671TVL8"/>
<keyword evidence="4" id="KW-1003">Cell membrane</keyword>
<reference evidence="14" key="2">
    <citation type="submission" date="2025-08" db="UniProtKB">
        <authorList>
            <consortium name="Ensembl"/>
        </authorList>
    </citation>
    <scope>IDENTIFICATION</scope>
</reference>
<reference evidence="14" key="3">
    <citation type="submission" date="2025-09" db="UniProtKB">
        <authorList>
            <consortium name="Ensembl"/>
        </authorList>
    </citation>
    <scope>IDENTIFICATION</scope>
</reference>
<keyword evidence="10" id="KW-0106">Calcium</keyword>
<evidence type="ECO:0000256" key="6">
    <source>
        <dbReference type="ARBA" id="ARBA00022553"/>
    </source>
</evidence>
<evidence type="ECO:0000256" key="13">
    <source>
        <dbReference type="SAM" id="Phobius"/>
    </source>
</evidence>
<evidence type="ECO:0000256" key="5">
    <source>
        <dbReference type="ARBA" id="ARBA00022490"/>
    </source>
</evidence>
<proteinExistence type="predicted"/>
<organism evidence="14 15">
    <name type="scientific">Sparus aurata</name>
    <name type="common">Gilthead sea bream</name>
    <dbReference type="NCBI Taxonomy" id="8175"/>
    <lineage>
        <taxon>Eukaryota</taxon>
        <taxon>Metazoa</taxon>
        <taxon>Chordata</taxon>
        <taxon>Craniata</taxon>
        <taxon>Vertebrata</taxon>
        <taxon>Euteleostomi</taxon>
        <taxon>Actinopterygii</taxon>
        <taxon>Neopterygii</taxon>
        <taxon>Teleostei</taxon>
        <taxon>Neoteleostei</taxon>
        <taxon>Acanthomorphata</taxon>
        <taxon>Eupercaria</taxon>
        <taxon>Spariformes</taxon>
        <taxon>Sparidae</taxon>
        <taxon>Sparus</taxon>
    </lineage>
</organism>
<keyword evidence="6" id="KW-0597">Phosphoprotein</keyword>
<dbReference type="Proteomes" id="UP000472265">
    <property type="component" value="Chromosome 2"/>
</dbReference>
<keyword evidence="9" id="KW-0677">Repeat</keyword>
<keyword evidence="15" id="KW-1185">Reference proteome</keyword>
<dbReference type="InterPro" id="IPR011992">
    <property type="entry name" value="EF-hand-dom_pair"/>
</dbReference>
<feature type="transmembrane region" description="Helical" evidence="13">
    <location>
        <begin position="103"/>
        <end position="127"/>
    </location>
</feature>
<evidence type="ECO:0008006" key="16">
    <source>
        <dbReference type="Google" id="ProtNLM"/>
    </source>
</evidence>
<evidence type="ECO:0000256" key="4">
    <source>
        <dbReference type="ARBA" id="ARBA00022475"/>
    </source>
</evidence>
<keyword evidence="11 13" id="KW-0472">Membrane</keyword>
<sequence>MFEFLDKDNTGHLRPEDLETVPDLDMNPIGARIIGAFFPPGKETLDFGSFVRILAHFLPADSNRTRAGAQQEPANSTTGKLRLKLSDQNLKVHSICLPSCPGMILISLVCISCACYSYIVATIKFFFDHVMSGPPYFSIHVFFP</sequence>
<evidence type="ECO:0000256" key="7">
    <source>
        <dbReference type="ARBA" id="ARBA00022707"/>
    </source>
</evidence>
<dbReference type="InterPro" id="IPR051875">
    <property type="entry name" value="Calcineurin_B_homologous"/>
</dbReference>